<evidence type="ECO:0000313" key="4">
    <source>
        <dbReference type="Proteomes" id="UP000471435"/>
    </source>
</evidence>
<feature type="domain" description="Cell wall hydrolase SleB" evidence="2">
    <location>
        <begin position="153"/>
        <end position="261"/>
    </location>
</feature>
<dbReference type="OrthoDB" id="9785345at2"/>
<organism evidence="3 4">
    <name type="scientific">Pontixanthobacter luteolus</name>
    <dbReference type="NCBI Taxonomy" id="295089"/>
    <lineage>
        <taxon>Bacteria</taxon>
        <taxon>Pseudomonadati</taxon>
        <taxon>Pseudomonadota</taxon>
        <taxon>Alphaproteobacteria</taxon>
        <taxon>Sphingomonadales</taxon>
        <taxon>Erythrobacteraceae</taxon>
        <taxon>Pontixanthobacter</taxon>
    </lineage>
</organism>
<evidence type="ECO:0000259" key="2">
    <source>
        <dbReference type="Pfam" id="PF07486"/>
    </source>
</evidence>
<dbReference type="AlphaFoldDB" id="A0A6I4UZA2"/>
<dbReference type="Proteomes" id="UP000471435">
    <property type="component" value="Unassembled WGS sequence"/>
</dbReference>
<dbReference type="InterPro" id="IPR011105">
    <property type="entry name" value="Cell_wall_hydrolase_SleB"/>
</dbReference>
<dbReference type="EMBL" id="WTYP01000001">
    <property type="protein sequence ID" value="MXP46291.1"/>
    <property type="molecule type" value="Genomic_DNA"/>
</dbReference>
<dbReference type="GO" id="GO:0016787">
    <property type="term" value="F:hydrolase activity"/>
    <property type="evidence" value="ECO:0007669"/>
    <property type="project" value="UniProtKB-KW"/>
</dbReference>
<protein>
    <submittedName>
        <fullName evidence="3">Cell wall hydrolase</fullName>
    </submittedName>
</protein>
<dbReference type="InterPro" id="IPR042047">
    <property type="entry name" value="SleB_dom1"/>
</dbReference>
<accession>A0A6I4UZA2</accession>
<keyword evidence="4" id="KW-1185">Reference proteome</keyword>
<keyword evidence="3" id="KW-0378">Hydrolase</keyword>
<reference evidence="3 4" key="1">
    <citation type="submission" date="2019-12" db="EMBL/GenBank/DDBJ databases">
        <title>Genomic-based taxomic classification of the family Erythrobacteraceae.</title>
        <authorList>
            <person name="Xu L."/>
        </authorList>
    </citation>
    <scope>NUCLEOTIDE SEQUENCE [LARGE SCALE GENOMIC DNA]</scope>
    <source>
        <strain evidence="3 4">SW-109</strain>
    </source>
</reference>
<evidence type="ECO:0000256" key="1">
    <source>
        <dbReference type="SAM" id="MobiDB-lite"/>
    </source>
</evidence>
<name>A0A6I4UZA2_9SPHN</name>
<dbReference type="Gene3D" id="1.10.10.2520">
    <property type="entry name" value="Cell wall hydrolase SleB, domain 1"/>
    <property type="match status" value="1"/>
</dbReference>
<comment type="caution">
    <text evidence="3">The sequence shown here is derived from an EMBL/GenBank/DDBJ whole genome shotgun (WGS) entry which is preliminary data.</text>
</comment>
<gene>
    <name evidence="3" type="ORF">GRI43_02640</name>
</gene>
<sequence length="375" mass="39688">MRSKRKPLAARAWDRLGALIGTRHRGRRIAALAAAIGVPAFAAPVDWSELGSPETAAEYANIEPMPFEQGGSSFPGSAFYYLEDAPRYVPDLGDKSLALFDMSGTGGTQAAELAASRNAGPAARAFLSSGAGLSKARALQCLTNAIYYEAASEAIGGQRAVAQVVLNRVAHPSYPNSVCGVVFQGSERKTGCQFSFTCDGSMKRTPGAGAWARAQRVAQDALSGSVYNPVGLATHYHTVWIYPYWAPSLDHIGTIGAHRFYRWKGLAGKPNAFTARYAGVEPAASSRASKAAQAADAGSSEAADPVALAKAYEQARLKALAENNAGQRAKTPAPTYSREVTQRGGEALFEAENLPESSGIKPEYANSGRWINEPK</sequence>
<dbReference type="Pfam" id="PF07486">
    <property type="entry name" value="Hydrolase_2"/>
    <property type="match status" value="1"/>
</dbReference>
<proteinExistence type="predicted"/>
<feature type="region of interest" description="Disordered" evidence="1">
    <location>
        <begin position="350"/>
        <end position="375"/>
    </location>
</feature>
<evidence type="ECO:0000313" key="3">
    <source>
        <dbReference type="EMBL" id="MXP46291.1"/>
    </source>
</evidence>